<evidence type="ECO:0000259" key="2">
    <source>
        <dbReference type="Pfam" id="PF12937"/>
    </source>
</evidence>
<dbReference type="Pfam" id="PF12937">
    <property type="entry name" value="F-box-like"/>
    <property type="match status" value="1"/>
</dbReference>
<dbReference type="Gene3D" id="3.80.10.10">
    <property type="entry name" value="Ribonuclease Inhibitor"/>
    <property type="match status" value="1"/>
</dbReference>
<keyword evidence="4" id="KW-1185">Reference proteome</keyword>
<name>A0A9P9E7G1_9PLEO</name>
<feature type="region of interest" description="Disordered" evidence="1">
    <location>
        <begin position="383"/>
        <end position="412"/>
    </location>
</feature>
<feature type="compositionally biased region" description="Low complexity" evidence="1">
    <location>
        <begin position="383"/>
        <end position="401"/>
    </location>
</feature>
<dbReference type="InterPro" id="IPR036047">
    <property type="entry name" value="F-box-like_dom_sf"/>
</dbReference>
<dbReference type="InterPro" id="IPR001810">
    <property type="entry name" value="F-box_dom"/>
</dbReference>
<protein>
    <recommendedName>
        <fullName evidence="2">F-box domain-containing protein</fullName>
    </recommendedName>
</protein>
<proteinExistence type="predicted"/>
<evidence type="ECO:0000313" key="4">
    <source>
        <dbReference type="Proteomes" id="UP000700596"/>
    </source>
</evidence>
<organism evidence="3 4">
    <name type="scientific">Dendryphion nanum</name>
    <dbReference type="NCBI Taxonomy" id="256645"/>
    <lineage>
        <taxon>Eukaryota</taxon>
        <taxon>Fungi</taxon>
        <taxon>Dikarya</taxon>
        <taxon>Ascomycota</taxon>
        <taxon>Pezizomycotina</taxon>
        <taxon>Dothideomycetes</taxon>
        <taxon>Pleosporomycetidae</taxon>
        <taxon>Pleosporales</taxon>
        <taxon>Torulaceae</taxon>
        <taxon>Dendryphion</taxon>
    </lineage>
</organism>
<dbReference type="EMBL" id="JAGMWT010000003">
    <property type="protein sequence ID" value="KAH7132478.1"/>
    <property type="molecule type" value="Genomic_DNA"/>
</dbReference>
<sequence>MAPNAPKLSDKSIPVNYQYRTPITAPYHSWITSPARSHASSGQGKELPLHLIALILSHLDNVSDLARATRTSRLFYYMTLPRLYEEVTLRSYSDIRYVDGRPEGYGNGSPFAMGLNTLVSRNYTDYVQTFRVVGDWREHDVEDYSKGRVPDNSMMLQVAMRAALDKMKNLNAFAWELNTKPLQTIWQGVINKPSITSLTLRFQTKRIPRPTTLIPPLPNLKTLVVYDIDPLCYPDDISLLLVHATKLENLKMHFNPRMRESGEESVNLVQFFGRCITARVKLRIKRLALYNLYARNSGDGFDNCSDPEAAEEFTIVNCMGSSQDPMTVFLDDTWRLTSKHEVPANLKMMRVDFTDPHHVTMLSRFYGLERMYLVNKKGPRSTCSVSTAATPTTPSLTNTPSMNGTSSATGTPVTEHQCKTLAGDYLAVIQSNHRNMRHLLLSDRWSISEDALSKLFQNCSNLEQIGFAFTVPPLTTLRPLIALVPKLWALRILIRPNSEFIEKMDSIDPDIHQFVLATELWYPEFRNLKYLGLGDKYIYKLGGVVYPQKGANGTIPPGQENSMNARRAGPIRIMKRVDLSEVQDIEIWSMDSTDFDTKWP</sequence>
<dbReference type="Proteomes" id="UP000700596">
    <property type="component" value="Unassembled WGS sequence"/>
</dbReference>
<gene>
    <name evidence="3" type="ORF">B0J11DRAFT_521787</name>
</gene>
<reference evidence="3" key="1">
    <citation type="journal article" date="2021" name="Nat. Commun.">
        <title>Genetic determinants of endophytism in the Arabidopsis root mycobiome.</title>
        <authorList>
            <person name="Mesny F."/>
            <person name="Miyauchi S."/>
            <person name="Thiergart T."/>
            <person name="Pickel B."/>
            <person name="Atanasova L."/>
            <person name="Karlsson M."/>
            <person name="Huettel B."/>
            <person name="Barry K.W."/>
            <person name="Haridas S."/>
            <person name="Chen C."/>
            <person name="Bauer D."/>
            <person name="Andreopoulos W."/>
            <person name="Pangilinan J."/>
            <person name="LaButti K."/>
            <person name="Riley R."/>
            <person name="Lipzen A."/>
            <person name="Clum A."/>
            <person name="Drula E."/>
            <person name="Henrissat B."/>
            <person name="Kohler A."/>
            <person name="Grigoriev I.V."/>
            <person name="Martin F.M."/>
            <person name="Hacquard S."/>
        </authorList>
    </citation>
    <scope>NUCLEOTIDE SEQUENCE</scope>
    <source>
        <strain evidence="3">MPI-CAGE-CH-0243</strain>
    </source>
</reference>
<dbReference type="SUPFAM" id="SSF52047">
    <property type="entry name" value="RNI-like"/>
    <property type="match status" value="1"/>
</dbReference>
<dbReference type="InterPro" id="IPR032675">
    <property type="entry name" value="LRR_dom_sf"/>
</dbReference>
<feature type="domain" description="F-box" evidence="2">
    <location>
        <begin position="46"/>
        <end position="89"/>
    </location>
</feature>
<dbReference type="AlphaFoldDB" id="A0A9P9E7G1"/>
<comment type="caution">
    <text evidence="3">The sequence shown here is derived from an EMBL/GenBank/DDBJ whole genome shotgun (WGS) entry which is preliminary data.</text>
</comment>
<feature type="compositionally biased region" description="Polar residues" evidence="1">
    <location>
        <begin position="402"/>
        <end position="412"/>
    </location>
</feature>
<evidence type="ECO:0000313" key="3">
    <source>
        <dbReference type="EMBL" id="KAH7132478.1"/>
    </source>
</evidence>
<dbReference type="SUPFAM" id="SSF81383">
    <property type="entry name" value="F-box domain"/>
    <property type="match status" value="1"/>
</dbReference>
<accession>A0A9P9E7G1</accession>
<dbReference type="OrthoDB" id="5311681at2759"/>
<evidence type="ECO:0000256" key="1">
    <source>
        <dbReference type="SAM" id="MobiDB-lite"/>
    </source>
</evidence>